<reference evidence="2" key="1">
    <citation type="submission" date="2014-09" db="EMBL/GenBank/DDBJ databases">
        <authorList>
            <person name="Magalhaes I.L.F."/>
            <person name="Oliveira U."/>
            <person name="Santos F.R."/>
            <person name="Vidigal T.H.D.A."/>
            <person name="Brescovit A.D."/>
            <person name="Santos A.J."/>
        </authorList>
    </citation>
    <scope>NUCLEOTIDE SEQUENCE</scope>
    <source>
        <tissue evidence="2">Shoot tissue taken approximately 20 cm above the soil surface</tissue>
    </source>
</reference>
<evidence type="ECO:0000313" key="2">
    <source>
        <dbReference type="EMBL" id="JAE25587.1"/>
    </source>
</evidence>
<dbReference type="EMBL" id="GBRH01172309">
    <property type="protein sequence ID" value="JAE25587.1"/>
    <property type="molecule type" value="Transcribed_RNA"/>
</dbReference>
<organism evidence="2">
    <name type="scientific">Arundo donax</name>
    <name type="common">Giant reed</name>
    <name type="synonym">Donax arundinaceus</name>
    <dbReference type="NCBI Taxonomy" id="35708"/>
    <lineage>
        <taxon>Eukaryota</taxon>
        <taxon>Viridiplantae</taxon>
        <taxon>Streptophyta</taxon>
        <taxon>Embryophyta</taxon>
        <taxon>Tracheophyta</taxon>
        <taxon>Spermatophyta</taxon>
        <taxon>Magnoliopsida</taxon>
        <taxon>Liliopsida</taxon>
        <taxon>Poales</taxon>
        <taxon>Poaceae</taxon>
        <taxon>PACMAD clade</taxon>
        <taxon>Arundinoideae</taxon>
        <taxon>Arundineae</taxon>
        <taxon>Arundo</taxon>
    </lineage>
</organism>
<dbReference type="AlphaFoldDB" id="A0A0A9GM84"/>
<proteinExistence type="predicted"/>
<evidence type="ECO:0000256" key="1">
    <source>
        <dbReference type="SAM" id="MobiDB-lite"/>
    </source>
</evidence>
<protein>
    <submittedName>
        <fullName evidence="2">Uncharacterized protein</fullName>
    </submittedName>
</protein>
<name>A0A0A9GM84_ARUDO</name>
<feature type="region of interest" description="Disordered" evidence="1">
    <location>
        <begin position="1"/>
        <end position="26"/>
    </location>
</feature>
<sequence length="80" mass="8552">MLLGHGSSAGARTFPPPSSAGPGACPAPVSRWCRRAMAAARPRRSSVSSALCHPRRSLISPVLPRCVHRRRSARRRRGAA</sequence>
<reference evidence="2" key="2">
    <citation type="journal article" date="2015" name="Data Brief">
        <title>Shoot transcriptome of the giant reed, Arundo donax.</title>
        <authorList>
            <person name="Barrero R.A."/>
            <person name="Guerrero F.D."/>
            <person name="Moolhuijzen P."/>
            <person name="Goolsby J.A."/>
            <person name="Tidwell J."/>
            <person name="Bellgard S.E."/>
            <person name="Bellgard M.I."/>
        </authorList>
    </citation>
    <scope>NUCLEOTIDE SEQUENCE</scope>
    <source>
        <tissue evidence="2">Shoot tissue taken approximately 20 cm above the soil surface</tissue>
    </source>
</reference>
<accession>A0A0A9GM84</accession>